<dbReference type="EMBL" id="JACHGN010000022">
    <property type="protein sequence ID" value="MBB5138243.1"/>
    <property type="molecule type" value="Genomic_DNA"/>
</dbReference>
<dbReference type="Pfam" id="PF00909">
    <property type="entry name" value="Ammonium_transp"/>
    <property type="match status" value="1"/>
</dbReference>
<comment type="function">
    <text evidence="11">Involved in the uptake of ammonium/ammonia (NH(4)(+)/NH(3)).</text>
</comment>
<evidence type="ECO:0000256" key="9">
    <source>
        <dbReference type="ARBA" id="ARBA00023177"/>
    </source>
</evidence>
<feature type="transmembrane region" description="Helical" evidence="12">
    <location>
        <begin position="289"/>
        <end position="308"/>
    </location>
</feature>
<dbReference type="PANTHER" id="PTHR43029:SF10">
    <property type="entry name" value="AMMONIUM TRANSPORTER MEP2"/>
    <property type="match status" value="1"/>
</dbReference>
<dbReference type="NCBIfam" id="TIGR00836">
    <property type="entry name" value="amt"/>
    <property type="match status" value="1"/>
</dbReference>
<dbReference type="InterPro" id="IPR018047">
    <property type="entry name" value="Ammonium_transpt_CS"/>
</dbReference>
<dbReference type="PANTHER" id="PTHR43029">
    <property type="entry name" value="AMMONIUM TRANSPORTER MEP2"/>
    <property type="match status" value="1"/>
</dbReference>
<dbReference type="GO" id="GO:0008519">
    <property type="term" value="F:ammonium channel activity"/>
    <property type="evidence" value="ECO:0007669"/>
    <property type="project" value="InterPro"/>
</dbReference>
<keyword evidence="9 12" id="KW-0924">Ammonia transport</keyword>
<evidence type="ECO:0000313" key="16">
    <source>
        <dbReference type="Proteomes" id="UP000578449"/>
    </source>
</evidence>
<comment type="caution">
    <text evidence="15">The sequence shown here is derived from an EMBL/GenBank/DDBJ whole genome shotgun (WGS) entry which is preliminary data.</text>
</comment>
<evidence type="ECO:0000256" key="11">
    <source>
        <dbReference type="ARBA" id="ARBA00054862"/>
    </source>
</evidence>
<keyword evidence="6 12" id="KW-0812">Transmembrane</keyword>
<feature type="transmembrane region" description="Helical" evidence="12">
    <location>
        <begin position="202"/>
        <end position="222"/>
    </location>
</feature>
<evidence type="ECO:0000256" key="2">
    <source>
        <dbReference type="ARBA" id="ARBA00005887"/>
    </source>
</evidence>
<dbReference type="AlphaFoldDB" id="A0A840PJZ8"/>
<evidence type="ECO:0000256" key="8">
    <source>
        <dbReference type="ARBA" id="ARBA00023136"/>
    </source>
</evidence>
<gene>
    <name evidence="15" type="ORF">HNP84_007996</name>
</gene>
<evidence type="ECO:0000256" key="5">
    <source>
        <dbReference type="ARBA" id="ARBA00022475"/>
    </source>
</evidence>
<dbReference type="RefSeq" id="WP_185055125.1">
    <property type="nucleotide sequence ID" value="NZ_BAABIX010000018.1"/>
</dbReference>
<feature type="transmembrane region" description="Helical" evidence="12">
    <location>
        <begin position="360"/>
        <end position="382"/>
    </location>
</feature>
<evidence type="ECO:0000256" key="12">
    <source>
        <dbReference type="RuleBase" id="RU362002"/>
    </source>
</evidence>
<feature type="transmembrane region" description="Helical" evidence="12">
    <location>
        <begin position="234"/>
        <end position="254"/>
    </location>
</feature>
<dbReference type="GO" id="GO:0005886">
    <property type="term" value="C:plasma membrane"/>
    <property type="evidence" value="ECO:0007669"/>
    <property type="project" value="UniProtKB-SubCell"/>
</dbReference>
<keyword evidence="8 12" id="KW-0472">Membrane</keyword>
<accession>A0A840PJZ8</accession>
<comment type="similarity">
    <text evidence="2 12">Belongs to the ammonia transporter channel (TC 1.A.11.2) family.</text>
</comment>
<evidence type="ECO:0000256" key="3">
    <source>
        <dbReference type="ARBA" id="ARBA00011233"/>
    </source>
</evidence>
<comment type="subunit">
    <text evidence="3">Homotrimer.</text>
</comment>
<sequence>MEIDSGTTAWMLVSTALVLLMTPGLAFFYGGMTRAKSVLNMMMMSWVSIIVVTIAWVLYGHSLAFDPAGDGEGFVNQIVGGLDNLGLSGLVDTATKDDGTGMPNLVFSAFQMTFAIITVALISGAIADRAKFGAWVVFGLVWATLVYFPVAHWVWGGGWLSGLGIMDFAGGTVVHINAGAAALAVALVLGKRVGWRKDPMRPHNLTLVLLGAGLLWFGWFGFNAGSELAVDGVTGLAFMNTQIATAVAAGAWILVEKLRDGHSTTLGVASGAVAGLVAITPACGFVEPWGAFIIGAIAGAACSYAVGLKYKLGYDDSLDVVGVHLVGGVIGAVALGFIATRPALEGQQEGILTGGPIGQLGVQALGPVAVGVYSFVISWILAKVIDKTMGFRISQEDEVTGVDITTHAETGYDLGTIHSSGVASPNGPAAVPTPAGKKVDA</sequence>
<evidence type="ECO:0000256" key="4">
    <source>
        <dbReference type="ARBA" id="ARBA00022448"/>
    </source>
</evidence>
<feature type="transmembrane region" description="Helical" evidence="12">
    <location>
        <begin position="320"/>
        <end position="340"/>
    </location>
</feature>
<evidence type="ECO:0000256" key="13">
    <source>
        <dbReference type="SAM" id="MobiDB-lite"/>
    </source>
</evidence>
<proteinExistence type="inferred from homology"/>
<protein>
    <recommendedName>
        <fullName evidence="10 12">Ammonium transporter</fullName>
    </recommendedName>
</protein>
<reference evidence="15 16" key="1">
    <citation type="submission" date="2020-08" db="EMBL/GenBank/DDBJ databases">
        <title>Genomic Encyclopedia of Type Strains, Phase IV (KMG-IV): sequencing the most valuable type-strain genomes for metagenomic binning, comparative biology and taxonomic classification.</title>
        <authorList>
            <person name="Goeker M."/>
        </authorList>
    </citation>
    <scope>NUCLEOTIDE SEQUENCE [LARGE SCALE GENOMIC DNA]</scope>
    <source>
        <strain evidence="15 16">DSM 45615</strain>
    </source>
</reference>
<dbReference type="FunFam" id="1.10.3430.10:FF:000007">
    <property type="entry name" value="Ammonium transporter"/>
    <property type="match status" value="1"/>
</dbReference>
<feature type="transmembrane region" description="Helical" evidence="12">
    <location>
        <begin position="38"/>
        <end position="59"/>
    </location>
</feature>
<keyword evidence="4 12" id="KW-0813">Transport</keyword>
<feature type="transmembrane region" description="Helical" evidence="12">
    <location>
        <begin position="134"/>
        <end position="156"/>
    </location>
</feature>
<dbReference type="PROSITE" id="PS01219">
    <property type="entry name" value="AMMONIUM_TRANSP"/>
    <property type="match status" value="1"/>
</dbReference>
<feature type="transmembrane region" description="Helical" evidence="12">
    <location>
        <begin position="105"/>
        <end position="127"/>
    </location>
</feature>
<evidence type="ECO:0000256" key="7">
    <source>
        <dbReference type="ARBA" id="ARBA00022989"/>
    </source>
</evidence>
<evidence type="ECO:0000256" key="6">
    <source>
        <dbReference type="ARBA" id="ARBA00022692"/>
    </source>
</evidence>
<dbReference type="InterPro" id="IPR024041">
    <property type="entry name" value="NH4_transpt_AmtB-like_dom"/>
</dbReference>
<comment type="subcellular location">
    <subcellularLocation>
        <location evidence="1 12">Cell membrane</location>
        <topology evidence="1 12">Multi-pass membrane protein</topology>
    </subcellularLocation>
</comment>
<evidence type="ECO:0000256" key="1">
    <source>
        <dbReference type="ARBA" id="ARBA00004651"/>
    </source>
</evidence>
<feature type="domain" description="Ammonium transporter AmtB-like" evidence="14">
    <location>
        <begin position="9"/>
        <end position="412"/>
    </location>
</feature>
<feature type="transmembrane region" description="Helical" evidence="12">
    <location>
        <begin position="12"/>
        <end position="31"/>
    </location>
</feature>
<keyword evidence="7 12" id="KW-1133">Transmembrane helix</keyword>
<feature type="transmembrane region" description="Helical" evidence="12">
    <location>
        <begin position="168"/>
        <end position="190"/>
    </location>
</feature>
<organism evidence="15 16">
    <name type="scientific">Thermocatellispora tengchongensis</name>
    <dbReference type="NCBI Taxonomy" id="1073253"/>
    <lineage>
        <taxon>Bacteria</taxon>
        <taxon>Bacillati</taxon>
        <taxon>Actinomycetota</taxon>
        <taxon>Actinomycetes</taxon>
        <taxon>Streptosporangiales</taxon>
        <taxon>Streptosporangiaceae</taxon>
        <taxon>Thermocatellispora</taxon>
    </lineage>
</organism>
<keyword evidence="5" id="KW-1003">Cell membrane</keyword>
<evidence type="ECO:0000259" key="14">
    <source>
        <dbReference type="Pfam" id="PF00909"/>
    </source>
</evidence>
<dbReference type="Gene3D" id="1.10.3430.10">
    <property type="entry name" value="Ammonium transporter AmtB like domains"/>
    <property type="match status" value="1"/>
</dbReference>
<feature type="transmembrane region" description="Helical" evidence="12">
    <location>
        <begin position="266"/>
        <end position="283"/>
    </location>
</feature>
<dbReference type="SUPFAM" id="SSF111352">
    <property type="entry name" value="Ammonium transporter"/>
    <property type="match status" value="1"/>
</dbReference>
<dbReference type="Proteomes" id="UP000578449">
    <property type="component" value="Unassembled WGS sequence"/>
</dbReference>
<evidence type="ECO:0000256" key="10">
    <source>
        <dbReference type="ARBA" id="ARBA00050025"/>
    </source>
</evidence>
<name>A0A840PJZ8_9ACTN</name>
<dbReference type="InterPro" id="IPR029020">
    <property type="entry name" value="Ammonium/urea_transptr"/>
</dbReference>
<feature type="region of interest" description="Disordered" evidence="13">
    <location>
        <begin position="417"/>
        <end position="441"/>
    </location>
</feature>
<dbReference type="InterPro" id="IPR001905">
    <property type="entry name" value="Ammonium_transpt"/>
</dbReference>
<evidence type="ECO:0000313" key="15">
    <source>
        <dbReference type="EMBL" id="MBB5138243.1"/>
    </source>
</evidence>
<keyword evidence="16" id="KW-1185">Reference proteome</keyword>